<evidence type="ECO:0000313" key="8">
    <source>
        <dbReference type="Proteomes" id="UP000290407"/>
    </source>
</evidence>
<comment type="caution">
    <text evidence="7">The sequence shown here is derived from an EMBL/GenBank/DDBJ whole genome shotgun (WGS) entry which is preliminary data.</text>
</comment>
<dbReference type="PROSITE" id="PS50173">
    <property type="entry name" value="UMUC"/>
    <property type="match status" value="1"/>
</dbReference>
<dbReference type="SUPFAM" id="SSF56672">
    <property type="entry name" value="DNA/RNA polymerases"/>
    <property type="match status" value="1"/>
</dbReference>
<dbReference type="GO" id="GO:0005829">
    <property type="term" value="C:cytosol"/>
    <property type="evidence" value="ECO:0007669"/>
    <property type="project" value="TreeGrafter"/>
</dbReference>
<dbReference type="Gene3D" id="1.10.150.20">
    <property type="entry name" value="5' to 3' exonuclease, C-terminal subdomain"/>
    <property type="match status" value="1"/>
</dbReference>
<dbReference type="InterPro" id="IPR043128">
    <property type="entry name" value="Rev_trsase/Diguanyl_cyclase"/>
</dbReference>
<dbReference type="Pfam" id="PF11799">
    <property type="entry name" value="IMS_C"/>
    <property type="match status" value="1"/>
</dbReference>
<dbReference type="Pfam" id="PF00817">
    <property type="entry name" value="IMS"/>
    <property type="match status" value="1"/>
</dbReference>
<dbReference type="GO" id="GO:0006281">
    <property type="term" value="P:DNA repair"/>
    <property type="evidence" value="ECO:0007669"/>
    <property type="project" value="UniProtKB-KW"/>
</dbReference>
<dbReference type="InterPro" id="IPR001126">
    <property type="entry name" value="UmuC"/>
</dbReference>
<evidence type="ECO:0000256" key="3">
    <source>
        <dbReference type="ARBA" id="ARBA00023199"/>
    </source>
</evidence>
<evidence type="ECO:0000256" key="5">
    <source>
        <dbReference type="ARBA" id="ARBA00023236"/>
    </source>
</evidence>
<reference evidence="7 8" key="1">
    <citation type="submission" date="2019-01" db="EMBL/GenBank/DDBJ databases">
        <title>Spirosoma flava sp. nov., a propanil-degrading bacterium isolated from herbicide-contaminated soil.</title>
        <authorList>
            <person name="Zhang L."/>
            <person name="Jiang J.-D."/>
        </authorList>
    </citation>
    <scope>NUCLEOTIDE SEQUENCE [LARGE SCALE GENOMIC DNA]</scope>
    <source>
        <strain evidence="7 8">TY50</strain>
    </source>
</reference>
<dbReference type="AlphaFoldDB" id="A0A4Q2UL73"/>
<name>A0A4Q2UL73_9BACT</name>
<dbReference type="EMBL" id="SBLB01000002">
    <property type="protein sequence ID" value="RYC70064.1"/>
    <property type="molecule type" value="Genomic_DNA"/>
</dbReference>
<keyword evidence="4" id="KW-0234">DNA repair</keyword>
<dbReference type="GO" id="GO:0003887">
    <property type="term" value="F:DNA-directed DNA polymerase activity"/>
    <property type="evidence" value="ECO:0007669"/>
    <property type="project" value="TreeGrafter"/>
</dbReference>
<dbReference type="GO" id="GO:0009432">
    <property type="term" value="P:SOS response"/>
    <property type="evidence" value="ECO:0007669"/>
    <property type="project" value="UniProtKB-KW"/>
</dbReference>
<dbReference type="InterPro" id="IPR025188">
    <property type="entry name" value="DUF4113"/>
</dbReference>
<proteinExistence type="inferred from homology"/>
<protein>
    <submittedName>
        <fullName evidence="7">Y-family DNA polymerase</fullName>
    </submittedName>
</protein>
<keyword evidence="3" id="KW-0741">SOS mutagenesis</keyword>
<keyword evidence="8" id="KW-1185">Reference proteome</keyword>
<dbReference type="Pfam" id="PF13438">
    <property type="entry name" value="DUF4113"/>
    <property type="match status" value="1"/>
</dbReference>
<dbReference type="Proteomes" id="UP000290407">
    <property type="component" value="Unassembled WGS sequence"/>
</dbReference>
<dbReference type="RefSeq" id="WP_129601292.1">
    <property type="nucleotide sequence ID" value="NZ_SBLB01000002.1"/>
</dbReference>
<dbReference type="GO" id="GO:0003684">
    <property type="term" value="F:damaged DNA binding"/>
    <property type="evidence" value="ECO:0007669"/>
    <property type="project" value="InterPro"/>
</dbReference>
<evidence type="ECO:0000256" key="2">
    <source>
        <dbReference type="ARBA" id="ARBA00022763"/>
    </source>
</evidence>
<evidence type="ECO:0000313" key="7">
    <source>
        <dbReference type="EMBL" id="RYC70064.1"/>
    </source>
</evidence>
<gene>
    <name evidence="7" type="ORF">EQG79_09340</name>
</gene>
<evidence type="ECO:0000256" key="4">
    <source>
        <dbReference type="ARBA" id="ARBA00023204"/>
    </source>
</evidence>
<feature type="domain" description="UmuC" evidence="6">
    <location>
        <begin position="2"/>
        <end position="188"/>
    </location>
</feature>
<dbReference type="InterPro" id="IPR017961">
    <property type="entry name" value="DNA_pol_Y-fam_little_finger"/>
</dbReference>
<dbReference type="Gene3D" id="3.30.70.270">
    <property type="match status" value="1"/>
</dbReference>
<evidence type="ECO:0000256" key="1">
    <source>
        <dbReference type="ARBA" id="ARBA00010945"/>
    </source>
</evidence>
<comment type="similarity">
    <text evidence="1">Belongs to the DNA polymerase type-Y family.</text>
</comment>
<dbReference type="Gene3D" id="3.40.1170.60">
    <property type="match status" value="1"/>
</dbReference>
<evidence type="ECO:0000259" key="6">
    <source>
        <dbReference type="PROSITE" id="PS50173"/>
    </source>
</evidence>
<dbReference type="GO" id="GO:0042276">
    <property type="term" value="P:error-prone translesion synthesis"/>
    <property type="evidence" value="ECO:0007669"/>
    <property type="project" value="TreeGrafter"/>
</dbReference>
<dbReference type="InterPro" id="IPR050116">
    <property type="entry name" value="DNA_polymerase-Y"/>
</dbReference>
<keyword evidence="5" id="KW-0742">SOS response</keyword>
<keyword evidence="2" id="KW-0227">DNA damage</keyword>
<dbReference type="PANTHER" id="PTHR11076:SF34">
    <property type="entry name" value="PROTEIN UMUC"/>
    <property type="match status" value="1"/>
</dbReference>
<accession>A0A4Q2UL73</accession>
<dbReference type="CDD" id="cd01700">
    <property type="entry name" value="PolY_Pol_V_umuC"/>
    <property type="match status" value="1"/>
</dbReference>
<organism evidence="7 8">
    <name type="scientific">Spirosoma sordidisoli</name>
    <dbReference type="NCBI Taxonomy" id="2502893"/>
    <lineage>
        <taxon>Bacteria</taxon>
        <taxon>Pseudomonadati</taxon>
        <taxon>Bacteroidota</taxon>
        <taxon>Cytophagia</taxon>
        <taxon>Cytophagales</taxon>
        <taxon>Cytophagaceae</taxon>
        <taxon>Spirosoma</taxon>
    </lineage>
</organism>
<dbReference type="InterPro" id="IPR043502">
    <property type="entry name" value="DNA/RNA_pol_sf"/>
</dbReference>
<dbReference type="PANTHER" id="PTHR11076">
    <property type="entry name" value="DNA REPAIR POLYMERASE UMUC / TRANSFERASE FAMILY MEMBER"/>
    <property type="match status" value="1"/>
</dbReference>
<sequence>MLALVDCNNFYVSCQRSFDPSLYGKAVVVLSNNDGCVIARSNEAKAIPIKMGAPHFQLTELIEQHQVRVFSSNYTLYGDMSARVMAILNRFVEEVEIYSIDEAFLNLDGYERIYPDLQQFAHTLCATVDQWTRIPVSIGIAPTKTLTKIANYYAKRQVEHNGVLLLNTPEKITAALADFDVADLWGIGWRYAGMLKRNGIRTAAQFAALPDDWINANLTVNGLRLAYELRGMPCKLLELEAAPKQTICTAPSFGKLIPDLATITEALTTHVSRAAEKLRKQDSAACALTIFLHTNRFRRTPGNGLPAKQYTNSRTAILPHATSSTPELVRYAQAALQAIYAFGYEYQKVGVILSGLVPAGHRQQALFTDAPDQRLSSLSKVVDKINHRHGRDRVRLASAGYSPEWHHKRQWISPNYTTRWKEILSVR</sequence>